<proteinExistence type="predicted"/>
<dbReference type="GO" id="GO:0016491">
    <property type="term" value="F:oxidoreductase activity"/>
    <property type="evidence" value="ECO:0007669"/>
    <property type="project" value="InterPro"/>
</dbReference>
<reference evidence="5 6" key="1">
    <citation type="submission" date="2015-05" db="EMBL/GenBank/DDBJ databases">
        <title>Critical biogeochemical functions in the subsurface are associated with bacteria from new phyla and little studied lineages.</title>
        <authorList>
            <person name="Hug L.A."/>
            <person name="Thomas B.C."/>
            <person name="Sharon I."/>
            <person name="Brown C.T."/>
            <person name="Sharma R."/>
            <person name="Hettich R.L."/>
            <person name="Wilkins M.J."/>
            <person name="Williams K.H."/>
            <person name="Singh A."/>
            <person name="Banfield J.F."/>
        </authorList>
    </citation>
    <scope>NUCLEOTIDE SEQUENCE [LARGE SCALE GENOMIC DNA]</scope>
    <source>
        <strain evidence="5">CSP1-7</strain>
    </source>
</reference>
<evidence type="ECO:0000313" key="5">
    <source>
        <dbReference type="EMBL" id="KRT67354.1"/>
    </source>
</evidence>
<name>A0A0T5ZX46_UNCKA</name>
<comment type="caution">
    <text evidence="5">The sequence shown here is derived from an EMBL/GenBank/DDBJ whole genome shotgun (WGS) entry which is preliminary data.</text>
</comment>
<dbReference type="SUPFAM" id="SSF55424">
    <property type="entry name" value="FAD/NAD-linked reductases, dimerisation (C-terminal) domain"/>
    <property type="match status" value="1"/>
</dbReference>
<dbReference type="EMBL" id="LDXK01000003">
    <property type="protein sequence ID" value="KRT67354.1"/>
    <property type="molecule type" value="Genomic_DNA"/>
</dbReference>
<protein>
    <submittedName>
        <fullName evidence="5">FAD-dependent pyridine nucleotide-disulfide oxidoreductase</fullName>
    </submittedName>
</protein>
<gene>
    <name evidence="5" type="ORF">XU08_C0003G0026</name>
</gene>
<dbReference type="Proteomes" id="UP000051297">
    <property type="component" value="Unassembled WGS sequence"/>
</dbReference>
<evidence type="ECO:0000313" key="6">
    <source>
        <dbReference type="Proteomes" id="UP000051297"/>
    </source>
</evidence>
<dbReference type="PRINTS" id="PR00411">
    <property type="entry name" value="PNDRDTASEI"/>
</dbReference>
<dbReference type="STRING" id="1576480.XU08_C0003G0026"/>
<comment type="cofactor">
    <cofactor evidence="1">
        <name>FAD</name>
        <dbReference type="ChEBI" id="CHEBI:57692"/>
    </cofactor>
</comment>
<dbReference type="Gene3D" id="3.30.390.30">
    <property type="match status" value="1"/>
</dbReference>
<dbReference type="InterPro" id="IPR023753">
    <property type="entry name" value="FAD/NAD-binding_dom"/>
</dbReference>
<dbReference type="InterPro" id="IPR016156">
    <property type="entry name" value="FAD/NAD-linked_Rdtase_dimer_sf"/>
</dbReference>
<dbReference type="PANTHER" id="PTHR43429">
    <property type="entry name" value="PYRIDINE NUCLEOTIDE-DISULFIDE OXIDOREDUCTASE DOMAIN-CONTAINING"/>
    <property type="match status" value="1"/>
</dbReference>
<feature type="domain" description="FAD/NAD(P)-binding" evidence="4">
    <location>
        <begin position="5"/>
        <end position="303"/>
    </location>
</feature>
<evidence type="ECO:0000256" key="2">
    <source>
        <dbReference type="ARBA" id="ARBA00022630"/>
    </source>
</evidence>
<dbReference type="InterPro" id="IPR050260">
    <property type="entry name" value="FAD-bd_OxRdtase"/>
</dbReference>
<dbReference type="AlphaFoldDB" id="A0A0T5ZX46"/>
<dbReference type="InterPro" id="IPR036188">
    <property type="entry name" value="FAD/NAD-bd_sf"/>
</dbReference>
<dbReference type="SUPFAM" id="SSF51905">
    <property type="entry name" value="FAD/NAD(P)-binding domain"/>
    <property type="match status" value="2"/>
</dbReference>
<organism evidence="5 6">
    <name type="scientific">candidate division WWE3 bacterium CSP1-7</name>
    <dbReference type="NCBI Taxonomy" id="1576480"/>
    <lineage>
        <taxon>Bacteria</taxon>
        <taxon>Katanobacteria</taxon>
    </lineage>
</organism>
<dbReference type="PRINTS" id="PR00368">
    <property type="entry name" value="FADPNR"/>
</dbReference>
<evidence type="ECO:0000256" key="3">
    <source>
        <dbReference type="ARBA" id="ARBA00022827"/>
    </source>
</evidence>
<evidence type="ECO:0000259" key="4">
    <source>
        <dbReference type="Pfam" id="PF07992"/>
    </source>
</evidence>
<accession>A0A0T5ZX46</accession>
<keyword evidence="2" id="KW-0285">Flavoprotein</keyword>
<keyword evidence="3" id="KW-0274">FAD</keyword>
<dbReference type="PANTHER" id="PTHR43429:SF3">
    <property type="entry name" value="NITRITE REDUCTASE [NAD(P)H]"/>
    <property type="match status" value="1"/>
</dbReference>
<dbReference type="Pfam" id="PF07992">
    <property type="entry name" value="Pyr_redox_2"/>
    <property type="match status" value="1"/>
</dbReference>
<dbReference type="Gene3D" id="3.50.50.60">
    <property type="entry name" value="FAD/NAD(P)-binding domain"/>
    <property type="match status" value="2"/>
</dbReference>
<evidence type="ECO:0000256" key="1">
    <source>
        <dbReference type="ARBA" id="ARBA00001974"/>
    </source>
</evidence>
<sequence length="409" mass="44801">MNEIKYLIVGGGVAGTTAAETIRATDKEGSIAIVSDEPYRFYSRILLSKPNFFLEKIPFDQIWLKDEAWYRQNQVSLMLGKEAAKLDPQGRVVSLNDGSTWHYEKLLLAVGACARRWSVPGAEKKGVLSLRTLDDAKEVISRVKNIKQAILIGSGFISFEMADMLVMAGVDTTLVILESYYWEPVLDEASGRMIEKVLIEHGVKILHKSEVFQIEGEENVTGVVLKDGTKLPCQLIVAGIGVECPLGWIKEAGVIVNRGILADEYLQTNFADIYTAGDCAEFNDLVLGERVLLGNWVNAQVHGRTAAANMVGGHQPSKMVSFYTTQGMGLAIAFVGNVRVTPDREVVVRGTLEAGSYGRLILHNGKLVGATLLNLTREMGMLAKIIERGADLTAKKPFLADLKNDLSMI</sequence>